<keyword evidence="1" id="KW-1133">Transmembrane helix</keyword>
<dbReference type="InterPro" id="IPR027375">
    <property type="entry name" value="DKNYY"/>
</dbReference>
<organism evidence="2 3">
    <name type="scientific">Neisseria montereyensis</name>
    <dbReference type="NCBI Taxonomy" id="2973938"/>
    <lineage>
        <taxon>Bacteria</taxon>
        <taxon>Pseudomonadati</taxon>
        <taxon>Pseudomonadota</taxon>
        <taxon>Betaproteobacteria</taxon>
        <taxon>Neisseriales</taxon>
        <taxon>Neisseriaceae</taxon>
        <taxon>Neisseria</taxon>
    </lineage>
</organism>
<dbReference type="Pfam" id="PF13644">
    <property type="entry name" value="DKNYY"/>
    <property type="match status" value="1"/>
</dbReference>
<dbReference type="Proteomes" id="UP001166947">
    <property type="component" value="Unassembled WGS sequence"/>
</dbReference>
<name>A0ABT2FA32_9NEIS</name>
<reference evidence="2" key="1">
    <citation type="submission" date="2022-08" db="EMBL/GenBank/DDBJ databases">
        <authorList>
            <person name="Volokhov D.V."/>
            <person name="Furtak V.A."/>
            <person name="Zagorodnyaya T.A."/>
        </authorList>
    </citation>
    <scope>NUCLEOTIDE SEQUENCE</scope>
    <source>
        <strain evidence="2">CSL10203-ORH2</strain>
    </source>
</reference>
<sequence length="522" mass="60858">MKEKPTSPIKKPISYALAIFIWSIAIVLFILLIKSFNNNGVIADDKELFDNFSQYEGEIYLSHQYKLPDADIATFRAISDKREDNHIALDKNHVYCGNQILPDLDPQKTVALGNNYYSDGNATYYCQSNTIDEDNRVWWQVIWEEIQFQFFDVPKTQTEFYPFSKLSKSNTPYHAIPNLHNTIITDEHFVYYQGNVMKDANWQTLTEVKEQTEDGSHRQSYFYFTDGEHVYYKNQLLPLKYNEQLYSFNPNTTRFRKEYLFNPMNGMVYMEDRALEQQNAPYTLLSRYAGHAYHALFLSKNGIYFYNARGEHIESLGDNIFTNLAVLEHNENQIERLGDNIFYNQNYTEIAPLVFSNGTKTLFIDAYETWSSGSARRGGGRLASITTSINELDGDLKGEWIKLGEINSGTIWQNGERYFYFDEYGESQGFRHTIYEFKNKQIAENTLHNKDSGLSPSQLIHRLEDNDEIKLAEYNTIAIAKAKTVLYRPIFPYLFALIIVCGIAANFYRLRKKKKSKEQRKN</sequence>
<reference evidence="2" key="2">
    <citation type="journal article" date="2023" name="Curr. Microbiol.">
        <title>Neisseria montereyensis sp. nov., Isolated from Oropharynx of California Sea Lion (Zalophus californianus): Genomic, Phylogenetic, and Phenotypic Study.</title>
        <authorList>
            <person name="Volokhov D.V."/>
            <person name="Zagorodnyaya T.A."/>
            <person name="Furtak V.A."/>
            <person name="Nattanmai G."/>
            <person name="Randall L."/>
            <person name="Jose S."/>
            <person name="Gao Y."/>
            <person name="Gulland F.M."/>
            <person name="Eisenberg T."/>
            <person name="Delmonte P."/>
            <person name="Blom J."/>
            <person name="Mitchell K.K."/>
        </authorList>
    </citation>
    <scope>NUCLEOTIDE SEQUENCE</scope>
    <source>
        <strain evidence="2">CSL10203-ORH2</strain>
    </source>
</reference>
<evidence type="ECO:0000256" key="1">
    <source>
        <dbReference type="SAM" id="Phobius"/>
    </source>
</evidence>
<keyword evidence="1" id="KW-0472">Membrane</keyword>
<comment type="caution">
    <text evidence="2">The sequence shown here is derived from an EMBL/GenBank/DDBJ whole genome shotgun (WGS) entry which is preliminary data.</text>
</comment>
<proteinExistence type="predicted"/>
<keyword evidence="1" id="KW-0812">Transmembrane</keyword>
<gene>
    <name evidence="2" type="ORF">NXS09_01675</name>
</gene>
<protein>
    <submittedName>
        <fullName evidence="2">DKNYY domain-containing protein</fullName>
    </submittedName>
</protein>
<keyword evidence="3" id="KW-1185">Reference proteome</keyword>
<evidence type="ECO:0000313" key="3">
    <source>
        <dbReference type="Proteomes" id="UP001166947"/>
    </source>
</evidence>
<feature type="transmembrane region" description="Helical" evidence="1">
    <location>
        <begin position="12"/>
        <end position="33"/>
    </location>
</feature>
<accession>A0ABT2FA32</accession>
<evidence type="ECO:0000313" key="2">
    <source>
        <dbReference type="EMBL" id="MCS4533012.1"/>
    </source>
</evidence>
<feature type="transmembrane region" description="Helical" evidence="1">
    <location>
        <begin position="490"/>
        <end position="510"/>
    </location>
</feature>
<dbReference type="EMBL" id="JANUXW010000001">
    <property type="protein sequence ID" value="MCS4533012.1"/>
    <property type="molecule type" value="Genomic_DNA"/>
</dbReference>
<dbReference type="RefSeq" id="WP_259290825.1">
    <property type="nucleotide sequence ID" value="NZ_JANUXW010000001.1"/>
</dbReference>